<keyword evidence="3" id="KW-1185">Reference proteome</keyword>
<organism evidence="2 3">
    <name type="scientific">Polyplosphaeria fusca</name>
    <dbReference type="NCBI Taxonomy" id="682080"/>
    <lineage>
        <taxon>Eukaryota</taxon>
        <taxon>Fungi</taxon>
        <taxon>Dikarya</taxon>
        <taxon>Ascomycota</taxon>
        <taxon>Pezizomycotina</taxon>
        <taxon>Dothideomycetes</taxon>
        <taxon>Pleosporomycetidae</taxon>
        <taxon>Pleosporales</taxon>
        <taxon>Tetraplosphaeriaceae</taxon>
        <taxon>Polyplosphaeria</taxon>
    </lineage>
</organism>
<proteinExistence type="predicted"/>
<evidence type="ECO:0000313" key="2">
    <source>
        <dbReference type="EMBL" id="KAF2736179.1"/>
    </source>
</evidence>
<accession>A0A9P4R096</accession>
<dbReference type="Proteomes" id="UP000799444">
    <property type="component" value="Unassembled WGS sequence"/>
</dbReference>
<name>A0A9P4R096_9PLEO</name>
<reference evidence="2" key="1">
    <citation type="journal article" date="2020" name="Stud. Mycol.">
        <title>101 Dothideomycetes genomes: a test case for predicting lifestyles and emergence of pathogens.</title>
        <authorList>
            <person name="Haridas S."/>
            <person name="Albert R."/>
            <person name="Binder M."/>
            <person name="Bloem J."/>
            <person name="Labutti K."/>
            <person name="Salamov A."/>
            <person name="Andreopoulos B."/>
            <person name="Baker S."/>
            <person name="Barry K."/>
            <person name="Bills G."/>
            <person name="Bluhm B."/>
            <person name="Cannon C."/>
            <person name="Castanera R."/>
            <person name="Culley D."/>
            <person name="Daum C."/>
            <person name="Ezra D."/>
            <person name="Gonzalez J."/>
            <person name="Henrissat B."/>
            <person name="Kuo A."/>
            <person name="Liang C."/>
            <person name="Lipzen A."/>
            <person name="Lutzoni F."/>
            <person name="Magnuson J."/>
            <person name="Mondo S."/>
            <person name="Nolan M."/>
            <person name="Ohm R."/>
            <person name="Pangilinan J."/>
            <person name="Park H.-J."/>
            <person name="Ramirez L."/>
            <person name="Alfaro M."/>
            <person name="Sun H."/>
            <person name="Tritt A."/>
            <person name="Yoshinaga Y."/>
            <person name="Zwiers L.-H."/>
            <person name="Turgeon B."/>
            <person name="Goodwin S."/>
            <person name="Spatafora J."/>
            <person name="Crous P."/>
            <person name="Grigoriev I."/>
        </authorList>
    </citation>
    <scope>NUCLEOTIDE SEQUENCE</scope>
    <source>
        <strain evidence="2">CBS 125425</strain>
    </source>
</reference>
<feature type="compositionally biased region" description="Basic and acidic residues" evidence="1">
    <location>
        <begin position="50"/>
        <end position="62"/>
    </location>
</feature>
<comment type="caution">
    <text evidence="2">The sequence shown here is derived from an EMBL/GenBank/DDBJ whole genome shotgun (WGS) entry which is preliminary data.</text>
</comment>
<evidence type="ECO:0000256" key="1">
    <source>
        <dbReference type="SAM" id="MobiDB-lite"/>
    </source>
</evidence>
<evidence type="ECO:0000313" key="3">
    <source>
        <dbReference type="Proteomes" id="UP000799444"/>
    </source>
</evidence>
<feature type="region of interest" description="Disordered" evidence="1">
    <location>
        <begin position="49"/>
        <end position="82"/>
    </location>
</feature>
<feature type="compositionally biased region" description="Polar residues" evidence="1">
    <location>
        <begin position="69"/>
        <end position="82"/>
    </location>
</feature>
<gene>
    <name evidence="2" type="ORF">EJ04DRAFT_511294</name>
</gene>
<dbReference type="EMBL" id="ML996128">
    <property type="protein sequence ID" value="KAF2736179.1"/>
    <property type="molecule type" value="Genomic_DNA"/>
</dbReference>
<dbReference type="AlphaFoldDB" id="A0A9P4R096"/>
<sequence>MALDTSGFVRRAPASGRLRELLACNTVMNSPASLGTAVTSARQRRLLSRAWEDTEMLPKDDTGNIPTPRANQDSQSSVRPPG</sequence>
<protein>
    <submittedName>
        <fullName evidence="2">Uncharacterized protein</fullName>
    </submittedName>
</protein>